<evidence type="ECO:0000313" key="1">
    <source>
        <dbReference type="EMBL" id="CDW71078.1"/>
    </source>
</evidence>
<dbReference type="InParanoid" id="A0A077ZM73"/>
<name>A0A077ZM73_STYLE</name>
<dbReference type="AlphaFoldDB" id="A0A077ZM73"/>
<proteinExistence type="predicted"/>
<keyword evidence="2" id="KW-1185">Reference proteome</keyword>
<evidence type="ECO:0000313" key="2">
    <source>
        <dbReference type="Proteomes" id="UP000039865"/>
    </source>
</evidence>
<sequence>MLAEDDANIINSPYSFNNLSTYEIEMTSQQIGLGNNAVNQNNLQYQPMNDINNDQNNQQRQRFASIQEQGEDKIMVIVGQILCQFGIIQSLGLGLFNFRMLSSNLTMSAFDKGSFVKNIESVMGPLSWKWVLPIRPDLEGDGCSFEINQLLN</sequence>
<dbReference type="EMBL" id="CCKQ01000021">
    <property type="protein sequence ID" value="CDW71078.1"/>
    <property type="molecule type" value="Genomic_DNA"/>
</dbReference>
<protein>
    <submittedName>
        <fullName evidence="1">Uncharacterized protein</fullName>
    </submittedName>
</protein>
<organism evidence="1 2">
    <name type="scientific">Stylonychia lemnae</name>
    <name type="common">Ciliate</name>
    <dbReference type="NCBI Taxonomy" id="5949"/>
    <lineage>
        <taxon>Eukaryota</taxon>
        <taxon>Sar</taxon>
        <taxon>Alveolata</taxon>
        <taxon>Ciliophora</taxon>
        <taxon>Intramacronucleata</taxon>
        <taxon>Spirotrichea</taxon>
        <taxon>Stichotrichia</taxon>
        <taxon>Sporadotrichida</taxon>
        <taxon>Oxytrichidae</taxon>
        <taxon>Stylonychinae</taxon>
        <taxon>Stylonychia</taxon>
    </lineage>
</organism>
<reference evidence="1 2" key="1">
    <citation type="submission" date="2014-06" db="EMBL/GenBank/DDBJ databases">
        <authorList>
            <person name="Swart Estienne"/>
        </authorList>
    </citation>
    <scope>NUCLEOTIDE SEQUENCE [LARGE SCALE GENOMIC DNA]</scope>
    <source>
        <strain evidence="1 2">130c</strain>
    </source>
</reference>
<dbReference type="Proteomes" id="UP000039865">
    <property type="component" value="Unassembled WGS sequence"/>
</dbReference>
<gene>
    <name evidence="1" type="primary">Contig19321.g20486</name>
    <name evidence="1" type="ORF">STYLEM_17</name>
</gene>
<accession>A0A077ZM73</accession>